<dbReference type="VEuPathDB" id="MicrosporidiaDB:HERIO_361"/>
<evidence type="ECO:0000256" key="8">
    <source>
        <dbReference type="ARBA" id="ARBA00022989"/>
    </source>
</evidence>
<evidence type="ECO:0000313" key="13">
    <source>
        <dbReference type="EMBL" id="ORD98378.1"/>
    </source>
</evidence>
<proteinExistence type="inferred from homology"/>
<accession>A0A1X0QDP6</accession>
<feature type="transmembrane region" description="Helical" evidence="11">
    <location>
        <begin position="88"/>
        <end position="109"/>
    </location>
</feature>
<evidence type="ECO:0000256" key="2">
    <source>
        <dbReference type="ARBA" id="ARBA00010120"/>
    </source>
</evidence>
<dbReference type="GO" id="GO:0015031">
    <property type="term" value="P:protein transport"/>
    <property type="evidence" value="ECO:0007669"/>
    <property type="project" value="UniProtKB-KW"/>
</dbReference>
<keyword evidence="8 11" id="KW-1133">Transmembrane helix</keyword>
<evidence type="ECO:0000256" key="5">
    <source>
        <dbReference type="ARBA" id="ARBA00022824"/>
    </source>
</evidence>
<evidence type="ECO:0000313" key="15">
    <source>
        <dbReference type="Proteomes" id="UP000192501"/>
    </source>
</evidence>
<organism evidence="12 14">
    <name type="scientific">Hepatospora eriocheir</name>
    <dbReference type="NCBI Taxonomy" id="1081669"/>
    <lineage>
        <taxon>Eukaryota</taxon>
        <taxon>Fungi</taxon>
        <taxon>Fungi incertae sedis</taxon>
        <taxon>Microsporidia</taxon>
        <taxon>Hepatosporidae</taxon>
        <taxon>Hepatospora</taxon>
    </lineage>
</organism>
<evidence type="ECO:0000256" key="3">
    <source>
        <dbReference type="ARBA" id="ARBA00022448"/>
    </source>
</evidence>
<dbReference type="Proteomes" id="UP000192356">
    <property type="component" value="Unassembled WGS sequence"/>
</dbReference>
<dbReference type="VEuPathDB" id="MicrosporidiaDB:A0H76_2617"/>
<dbReference type="GO" id="GO:0006621">
    <property type="term" value="P:protein retention in ER lumen"/>
    <property type="evidence" value="ECO:0007669"/>
    <property type="project" value="InterPro"/>
</dbReference>
<keyword evidence="7" id="KW-0653">Protein transport</keyword>
<name>A0A1X0QDP6_9MICR</name>
<sequence length="149" mass="17680">MVISFIAGFILEENAFFRFSFESFCYKTSLILESIAILPQLVMIQESGECEILHFNYIAFLGMYRLLYLIYFICYLSCYYYVPRIILITSIIQTLLYADFFYILFKYILSDKDRGINLEKDSDNINGNSNILKDIFSYSFIKRKTRLNI</sequence>
<evidence type="ECO:0000256" key="11">
    <source>
        <dbReference type="SAM" id="Phobius"/>
    </source>
</evidence>
<evidence type="ECO:0000256" key="4">
    <source>
        <dbReference type="ARBA" id="ARBA00022692"/>
    </source>
</evidence>
<protein>
    <submittedName>
        <fullName evidence="12">ERD2</fullName>
    </submittedName>
</protein>
<evidence type="ECO:0000313" key="14">
    <source>
        <dbReference type="Proteomes" id="UP000192356"/>
    </source>
</evidence>
<evidence type="ECO:0000256" key="9">
    <source>
        <dbReference type="ARBA" id="ARBA00023136"/>
    </source>
</evidence>
<dbReference type="GO" id="GO:0046923">
    <property type="term" value="F:ER retention sequence binding"/>
    <property type="evidence" value="ECO:0007669"/>
    <property type="project" value="InterPro"/>
</dbReference>
<evidence type="ECO:0000256" key="10">
    <source>
        <dbReference type="ARBA" id="ARBA00023170"/>
    </source>
</evidence>
<dbReference type="EMBL" id="LVKB01000010">
    <property type="protein sequence ID" value="ORD97775.1"/>
    <property type="molecule type" value="Genomic_DNA"/>
</dbReference>
<keyword evidence="10" id="KW-0675">Receptor</keyword>
<dbReference type="GO" id="GO:0016192">
    <property type="term" value="P:vesicle-mediated transport"/>
    <property type="evidence" value="ECO:0007669"/>
    <property type="project" value="UniProtKB-KW"/>
</dbReference>
<dbReference type="InterPro" id="IPR000133">
    <property type="entry name" value="ER_ret_rcpt"/>
</dbReference>
<dbReference type="EMBL" id="LTAI01000748">
    <property type="protein sequence ID" value="ORD98378.1"/>
    <property type="molecule type" value="Genomic_DNA"/>
</dbReference>
<evidence type="ECO:0000256" key="7">
    <source>
        <dbReference type="ARBA" id="ARBA00022927"/>
    </source>
</evidence>
<keyword evidence="14" id="KW-1185">Reference proteome</keyword>
<evidence type="ECO:0000256" key="1">
    <source>
        <dbReference type="ARBA" id="ARBA00004477"/>
    </source>
</evidence>
<reference evidence="14 15" key="1">
    <citation type="journal article" date="2017" name="Environ. Microbiol.">
        <title>Decay of the glycolytic pathway and adaptation to intranuclear parasitism within Enterocytozoonidae microsporidia.</title>
        <authorList>
            <person name="Wiredu Boakye D."/>
            <person name="Jaroenlak P."/>
            <person name="Prachumwat A."/>
            <person name="Williams T.A."/>
            <person name="Bateman K.S."/>
            <person name="Itsathitphaisarn O."/>
            <person name="Sritunyalucksana K."/>
            <person name="Paszkiewicz K.H."/>
            <person name="Moore K.A."/>
            <person name="Stentiford G.D."/>
            <person name="Williams B.A."/>
        </authorList>
    </citation>
    <scope>NUCLEOTIDE SEQUENCE [LARGE SCALE GENOMIC DNA]</scope>
    <source>
        <strain evidence="15">canceri</strain>
        <strain evidence="13">Canceri</strain>
        <strain evidence="12 14">GB1</strain>
    </source>
</reference>
<gene>
    <name evidence="12" type="primary">ERD2</name>
    <name evidence="13" type="ORF">A0H76_2617</name>
    <name evidence="12" type="ORF">HERIO_361</name>
</gene>
<dbReference type="Proteomes" id="UP000192501">
    <property type="component" value="Unassembled WGS sequence"/>
</dbReference>
<dbReference type="PANTHER" id="PTHR10585">
    <property type="entry name" value="ER LUMEN PROTEIN RETAINING RECEPTOR"/>
    <property type="match status" value="1"/>
</dbReference>
<evidence type="ECO:0000256" key="6">
    <source>
        <dbReference type="ARBA" id="ARBA00022892"/>
    </source>
</evidence>
<evidence type="ECO:0000313" key="12">
    <source>
        <dbReference type="EMBL" id="ORD97775.1"/>
    </source>
</evidence>
<dbReference type="Pfam" id="PF00810">
    <property type="entry name" value="ER_lumen_recept"/>
    <property type="match status" value="1"/>
</dbReference>
<keyword evidence="9 11" id="KW-0472">Membrane</keyword>
<dbReference type="AlphaFoldDB" id="A0A1X0QDP6"/>
<keyword evidence="4 11" id="KW-0812">Transmembrane</keyword>
<keyword evidence="3" id="KW-0813">Transport</keyword>
<comment type="caution">
    <text evidence="12">The sequence shown here is derived from an EMBL/GenBank/DDBJ whole genome shotgun (WGS) entry which is preliminary data.</text>
</comment>
<dbReference type="OrthoDB" id="7694678at2759"/>
<comment type="similarity">
    <text evidence="2">Belongs to the ERD2 family.</text>
</comment>
<keyword evidence="5" id="KW-0256">Endoplasmic reticulum</keyword>
<dbReference type="PRINTS" id="PR00660">
    <property type="entry name" value="ERLUMENR"/>
</dbReference>
<comment type="subcellular location">
    <subcellularLocation>
        <location evidence="1">Endoplasmic reticulum membrane</location>
        <topology evidence="1">Multi-pass membrane protein</topology>
    </subcellularLocation>
</comment>
<dbReference type="GO" id="GO:0005789">
    <property type="term" value="C:endoplasmic reticulum membrane"/>
    <property type="evidence" value="ECO:0007669"/>
    <property type="project" value="UniProtKB-SubCell"/>
</dbReference>
<keyword evidence="6" id="KW-0931">ER-Golgi transport</keyword>